<dbReference type="Pfam" id="PF17295">
    <property type="entry name" value="DUF5348"/>
    <property type="match status" value="1"/>
</dbReference>
<keyword evidence="3" id="KW-1185">Reference proteome</keyword>
<protein>
    <submittedName>
        <fullName evidence="2">DUF5348 domain-containing protein</fullName>
    </submittedName>
</protein>
<evidence type="ECO:0000313" key="3">
    <source>
        <dbReference type="Proteomes" id="UP001254848"/>
    </source>
</evidence>
<proteinExistence type="predicted"/>
<dbReference type="EMBL" id="JAUOZS010000001">
    <property type="protein sequence ID" value="MDT8900089.1"/>
    <property type="molecule type" value="Genomic_DNA"/>
</dbReference>
<name>A0ABU3NTD8_9FIRM</name>
<reference evidence="2 3" key="1">
    <citation type="submission" date="2023-07" db="EMBL/GenBank/DDBJ databases">
        <title>The novel representative of Negativicutes class, Anaeroselena agilis gen. nov. sp. nov.</title>
        <authorList>
            <person name="Prokofeva M.I."/>
            <person name="Elcheninov A.G."/>
            <person name="Klyukina A."/>
            <person name="Kublanov I.V."/>
            <person name="Frolov E.N."/>
            <person name="Podosokorskaya O.A."/>
        </authorList>
    </citation>
    <scope>NUCLEOTIDE SEQUENCE [LARGE SCALE GENOMIC DNA]</scope>
    <source>
        <strain evidence="2 3">4137-cl</strain>
    </source>
</reference>
<feature type="domain" description="DUF5348" evidence="1">
    <location>
        <begin position="95"/>
        <end position="160"/>
    </location>
</feature>
<dbReference type="RefSeq" id="WP_413778649.1">
    <property type="nucleotide sequence ID" value="NZ_JAUOZS010000001.1"/>
</dbReference>
<dbReference type="InterPro" id="IPR035255">
    <property type="entry name" value="DUF5348"/>
</dbReference>
<gene>
    <name evidence="2" type="ORF">Q4T40_02410</name>
</gene>
<dbReference type="Gene3D" id="2.40.10.390">
    <property type="match status" value="1"/>
</dbReference>
<accession>A0ABU3NTD8</accession>
<evidence type="ECO:0000313" key="2">
    <source>
        <dbReference type="EMBL" id="MDT8900089.1"/>
    </source>
</evidence>
<comment type="caution">
    <text evidence="2">The sequence shown here is derived from an EMBL/GenBank/DDBJ whole genome shotgun (WGS) entry which is preliminary data.</text>
</comment>
<evidence type="ECO:0000259" key="1">
    <source>
        <dbReference type="Pfam" id="PF17295"/>
    </source>
</evidence>
<organism evidence="2 3">
    <name type="scientific">Anaeroselena agilis</name>
    <dbReference type="NCBI Taxonomy" id="3063788"/>
    <lineage>
        <taxon>Bacteria</taxon>
        <taxon>Bacillati</taxon>
        <taxon>Bacillota</taxon>
        <taxon>Negativicutes</taxon>
        <taxon>Acetonemataceae</taxon>
        <taxon>Anaeroselena</taxon>
    </lineage>
</organism>
<dbReference type="Proteomes" id="UP001254848">
    <property type="component" value="Unassembled WGS sequence"/>
</dbReference>
<sequence length="163" mass="19064">MREAMGQLVGEYQAPPWRPEIIERVKKDLPVLRQLVEDIEWIESTQAAEDMTEEQRYYADHLLSVKARELDYAPWRLRYMFSPAGTEGVLVERPDGRFGIEGTSIYFTCGSACEIYVPYRDWDEAGENMTWIYTGIEAKDGKYYFTSRRDMPMAGVRARIKRD</sequence>